<gene>
    <name evidence="1" type="ORF">V5O48_019355</name>
</gene>
<dbReference type="Proteomes" id="UP001465976">
    <property type="component" value="Unassembled WGS sequence"/>
</dbReference>
<comment type="caution">
    <text evidence="1">The sequence shown here is derived from an EMBL/GenBank/DDBJ whole genome shotgun (WGS) entry which is preliminary data.</text>
</comment>
<protein>
    <submittedName>
        <fullName evidence="1">Uncharacterized protein</fullName>
    </submittedName>
</protein>
<keyword evidence="2" id="KW-1185">Reference proteome</keyword>
<evidence type="ECO:0000313" key="2">
    <source>
        <dbReference type="Proteomes" id="UP001465976"/>
    </source>
</evidence>
<evidence type="ECO:0000313" key="1">
    <source>
        <dbReference type="EMBL" id="KAL0562726.1"/>
    </source>
</evidence>
<name>A0ABR3EIQ8_9AGAR</name>
<accession>A0ABR3EIQ8</accession>
<dbReference type="EMBL" id="JBAHYK010004661">
    <property type="protein sequence ID" value="KAL0562726.1"/>
    <property type="molecule type" value="Genomic_DNA"/>
</dbReference>
<organism evidence="1 2">
    <name type="scientific">Marasmius crinis-equi</name>
    <dbReference type="NCBI Taxonomy" id="585013"/>
    <lineage>
        <taxon>Eukaryota</taxon>
        <taxon>Fungi</taxon>
        <taxon>Dikarya</taxon>
        <taxon>Basidiomycota</taxon>
        <taxon>Agaricomycotina</taxon>
        <taxon>Agaricomycetes</taxon>
        <taxon>Agaricomycetidae</taxon>
        <taxon>Agaricales</taxon>
        <taxon>Marasmiineae</taxon>
        <taxon>Marasmiaceae</taxon>
        <taxon>Marasmius</taxon>
    </lineage>
</organism>
<reference evidence="1 2" key="1">
    <citation type="submission" date="2024-02" db="EMBL/GenBank/DDBJ databases">
        <title>A draft genome for the cacao thread blight pathogen Marasmius crinis-equi.</title>
        <authorList>
            <person name="Cohen S.P."/>
            <person name="Baruah I.K."/>
            <person name="Amoako-Attah I."/>
            <person name="Bukari Y."/>
            <person name="Meinhardt L.W."/>
            <person name="Bailey B.A."/>
        </authorList>
    </citation>
    <scope>NUCLEOTIDE SEQUENCE [LARGE SCALE GENOMIC DNA]</scope>
    <source>
        <strain evidence="1 2">GH-76</strain>
    </source>
</reference>
<proteinExistence type="predicted"/>
<sequence length="109" mass="12657">MGSSLRSRYTRALKDRNLQKEAHEGLTGNIPEAMVREWEGMCVKWERAPWPKVDVYNPFEVLEEYQSQAECLRELALDDEQRLKRGGMEYPPVSPSSFVVLVLDLRDSQ</sequence>